<comment type="subcellular location">
    <subcellularLocation>
        <location evidence="1 11">Cytoplasm</location>
    </subcellularLocation>
</comment>
<evidence type="ECO:0000256" key="10">
    <source>
        <dbReference type="ARBA" id="ARBA00029362"/>
    </source>
</evidence>
<feature type="domain" description="Peptidase C54 catalytic" evidence="13">
    <location>
        <begin position="59"/>
        <end position="448"/>
    </location>
</feature>
<dbReference type="EC" id="3.4.22.-" evidence="11"/>
<name>A0A0L0D6Y7_THETB</name>
<keyword evidence="4 11" id="KW-0963">Cytoplasm</keyword>
<comment type="catalytic activity">
    <reaction evidence="10">
        <text>[protein]-C-terminal L-amino acid-glycyl-phosphatidylethanolamide + H2O = [protein]-C-terminal L-amino acid-glycine + a 1,2-diacyl-sn-glycero-3-phosphoethanolamine</text>
        <dbReference type="Rhea" id="RHEA:67548"/>
        <dbReference type="Rhea" id="RHEA-COMP:17323"/>
        <dbReference type="Rhea" id="RHEA-COMP:17324"/>
        <dbReference type="ChEBI" id="CHEBI:15377"/>
        <dbReference type="ChEBI" id="CHEBI:64612"/>
        <dbReference type="ChEBI" id="CHEBI:172940"/>
        <dbReference type="ChEBI" id="CHEBI:172941"/>
    </reaction>
    <physiologicalReaction direction="left-to-right" evidence="10">
        <dbReference type="Rhea" id="RHEA:67549"/>
    </physiologicalReaction>
</comment>
<evidence type="ECO:0000313" key="15">
    <source>
        <dbReference type="Proteomes" id="UP000054408"/>
    </source>
</evidence>
<dbReference type="GO" id="GO:0000423">
    <property type="term" value="P:mitophagy"/>
    <property type="evidence" value="ECO:0007669"/>
    <property type="project" value="TreeGrafter"/>
</dbReference>
<evidence type="ECO:0000256" key="7">
    <source>
        <dbReference type="ARBA" id="ARBA00022807"/>
    </source>
</evidence>
<evidence type="ECO:0000256" key="8">
    <source>
        <dbReference type="ARBA" id="ARBA00022927"/>
    </source>
</evidence>
<dbReference type="OMA" id="NIGEWFA"/>
<evidence type="ECO:0000256" key="6">
    <source>
        <dbReference type="ARBA" id="ARBA00022801"/>
    </source>
</evidence>
<dbReference type="InterPro" id="IPR046792">
    <property type="entry name" value="Peptidase_C54_cat"/>
</dbReference>
<evidence type="ECO:0000256" key="11">
    <source>
        <dbReference type="RuleBase" id="RU363115"/>
    </source>
</evidence>
<accession>A0A0L0D6Y7</accession>
<dbReference type="InterPro" id="IPR038765">
    <property type="entry name" value="Papain-like_cys_pep_sf"/>
</dbReference>
<evidence type="ECO:0000256" key="12">
    <source>
        <dbReference type="SAM" id="MobiDB-lite"/>
    </source>
</evidence>
<keyword evidence="7" id="KW-0788">Thiol protease</keyword>
<dbReference type="GO" id="GO:0015031">
    <property type="term" value="P:protein transport"/>
    <property type="evidence" value="ECO:0007669"/>
    <property type="project" value="UniProtKB-KW"/>
</dbReference>
<reference evidence="14 15" key="1">
    <citation type="submission" date="2010-05" db="EMBL/GenBank/DDBJ databases">
        <title>The Genome Sequence of Thecamonas trahens ATCC 50062.</title>
        <authorList>
            <consortium name="The Broad Institute Genome Sequencing Platform"/>
            <person name="Russ C."/>
            <person name="Cuomo C."/>
            <person name="Shea T."/>
            <person name="Young S.K."/>
            <person name="Zeng Q."/>
            <person name="Koehrsen M."/>
            <person name="Haas B."/>
            <person name="Borodovsky M."/>
            <person name="Guigo R."/>
            <person name="Alvarado L."/>
            <person name="Berlin A."/>
            <person name="Bochicchio J."/>
            <person name="Borenstein D."/>
            <person name="Chapman S."/>
            <person name="Chen Z."/>
            <person name="Freedman E."/>
            <person name="Gellesch M."/>
            <person name="Goldberg J."/>
            <person name="Griggs A."/>
            <person name="Gujja S."/>
            <person name="Heilman E."/>
            <person name="Heiman D."/>
            <person name="Hepburn T."/>
            <person name="Howarth C."/>
            <person name="Jen D."/>
            <person name="Larson L."/>
            <person name="Mehta T."/>
            <person name="Park D."/>
            <person name="Pearson M."/>
            <person name="Roberts A."/>
            <person name="Saif S."/>
            <person name="Shenoy N."/>
            <person name="Sisk P."/>
            <person name="Stolte C."/>
            <person name="Sykes S."/>
            <person name="Thomson T."/>
            <person name="Walk T."/>
            <person name="White J."/>
            <person name="Yandava C."/>
            <person name="Burger G."/>
            <person name="Gray M.W."/>
            <person name="Holland P.W.H."/>
            <person name="King N."/>
            <person name="Lang F.B.F."/>
            <person name="Roger A.J."/>
            <person name="Ruiz-Trillo I."/>
            <person name="Lander E."/>
            <person name="Nusbaum C."/>
        </authorList>
    </citation>
    <scope>NUCLEOTIDE SEQUENCE [LARGE SCALE GENOMIC DNA]</scope>
    <source>
        <strain evidence="14 15">ATCC 50062</strain>
    </source>
</reference>
<dbReference type="GO" id="GO:0016485">
    <property type="term" value="P:protein processing"/>
    <property type="evidence" value="ECO:0007669"/>
    <property type="project" value="TreeGrafter"/>
</dbReference>
<evidence type="ECO:0000256" key="4">
    <source>
        <dbReference type="ARBA" id="ARBA00022490"/>
    </source>
</evidence>
<sequence length="503" mass="53147">MMKLVSAVVAKSNKAAALYNKMTAAKGVALDPDSPYVLLGRRYPPPAEPQPHSPPLLRVICSTPWVTYRRGFAPIEPSPQSSDVGWGCMLRVGQMALAQALVRLLLGDDWVIPPETFAARLTAARVLDDAELEAIAASAGPASLAALPDAYYDILSWFADVPSPATPYAIHHFAWLGCRLGLNIGEWFAPTTIGNCMRYLVNAHAPGNLAMVVAYDATVYLRRLVASCTAPVGESDPLDATMWLVAPGSSRASDGVPDLPHVDPAGVSSDTAGIVRATSTTPPISPAVSCEALDQAAAAGPSSLYPEMPTLSPGLDYVARSSGSAAGLPTTADNWRPLLLLVPVRLGLEQLSEVYHEPLKAVFEFPQTVGVLGGKPKGALFFVGVQGDNLIYLDPHSVQPVAHVEHGNPQSAFSYQCLTPRSMPLSKIDPSMALCFLCRDLNSLHDLLARLDALNATAGVSMFSVVPGDAPGYPPAACSSAPPPSQSLSGGNTSWEDDDFEFL</sequence>
<gene>
    <name evidence="14" type="ORF">AMSG_04209</name>
</gene>
<feature type="compositionally biased region" description="Low complexity" evidence="12">
    <location>
        <begin position="475"/>
        <end position="491"/>
    </location>
</feature>
<proteinExistence type="inferred from homology"/>
<evidence type="ECO:0000256" key="9">
    <source>
        <dbReference type="ARBA" id="ARBA00023006"/>
    </source>
</evidence>
<keyword evidence="9 11" id="KW-0072">Autophagy</keyword>
<dbReference type="PANTHER" id="PTHR22624:SF49">
    <property type="entry name" value="CYSTEINE PROTEASE"/>
    <property type="match status" value="1"/>
</dbReference>
<evidence type="ECO:0000256" key="3">
    <source>
        <dbReference type="ARBA" id="ARBA00022448"/>
    </source>
</evidence>
<feature type="region of interest" description="Disordered" evidence="12">
    <location>
        <begin position="475"/>
        <end position="503"/>
    </location>
</feature>
<keyword evidence="5 11" id="KW-0645">Protease</keyword>
<comment type="similarity">
    <text evidence="2 11">Belongs to the peptidase C54 family.</text>
</comment>
<dbReference type="GO" id="GO:0019786">
    <property type="term" value="F:protein-phosphatidylethanolamide deconjugating activity"/>
    <property type="evidence" value="ECO:0007669"/>
    <property type="project" value="InterPro"/>
</dbReference>
<comment type="function">
    <text evidence="11">Cysteine protease that plays a key role in autophagy by mediating both proteolytic activation and delipidation of ATG8 family proteins.</text>
</comment>
<dbReference type="Proteomes" id="UP000054408">
    <property type="component" value="Unassembled WGS sequence"/>
</dbReference>
<dbReference type="AlphaFoldDB" id="A0A0L0D6Y7"/>
<dbReference type="GO" id="GO:0000045">
    <property type="term" value="P:autophagosome assembly"/>
    <property type="evidence" value="ECO:0007669"/>
    <property type="project" value="TreeGrafter"/>
</dbReference>
<dbReference type="SUPFAM" id="SSF54001">
    <property type="entry name" value="Cysteine proteinases"/>
    <property type="match status" value="1"/>
</dbReference>
<dbReference type="EMBL" id="GL349449">
    <property type="protein sequence ID" value="KNC47975.1"/>
    <property type="molecule type" value="Genomic_DNA"/>
</dbReference>
<dbReference type="GO" id="GO:0034727">
    <property type="term" value="P:piecemeal microautophagy of the nucleus"/>
    <property type="evidence" value="ECO:0007669"/>
    <property type="project" value="TreeGrafter"/>
</dbReference>
<evidence type="ECO:0000256" key="1">
    <source>
        <dbReference type="ARBA" id="ARBA00004496"/>
    </source>
</evidence>
<dbReference type="Pfam" id="PF03416">
    <property type="entry name" value="Peptidase_C54"/>
    <property type="match status" value="1"/>
</dbReference>
<dbReference type="GO" id="GO:0004197">
    <property type="term" value="F:cysteine-type endopeptidase activity"/>
    <property type="evidence" value="ECO:0007669"/>
    <property type="project" value="TreeGrafter"/>
</dbReference>
<keyword evidence="6 11" id="KW-0378">Hydrolase</keyword>
<dbReference type="PANTHER" id="PTHR22624">
    <property type="entry name" value="CYSTEINE PROTEASE ATG4"/>
    <property type="match status" value="1"/>
</dbReference>
<keyword evidence="15" id="KW-1185">Reference proteome</keyword>
<keyword evidence="3" id="KW-0813">Transport</keyword>
<organism evidence="14 15">
    <name type="scientific">Thecamonas trahens ATCC 50062</name>
    <dbReference type="NCBI Taxonomy" id="461836"/>
    <lineage>
        <taxon>Eukaryota</taxon>
        <taxon>Apusozoa</taxon>
        <taxon>Apusomonadida</taxon>
        <taxon>Apusomonadidae</taxon>
        <taxon>Thecamonas</taxon>
    </lineage>
</organism>
<dbReference type="GO" id="GO:0005737">
    <property type="term" value="C:cytoplasm"/>
    <property type="evidence" value="ECO:0007669"/>
    <property type="project" value="UniProtKB-SubCell"/>
</dbReference>
<evidence type="ECO:0000313" key="14">
    <source>
        <dbReference type="EMBL" id="KNC47975.1"/>
    </source>
</evidence>
<dbReference type="OrthoDB" id="2960936at2759"/>
<protein>
    <recommendedName>
        <fullName evidence="11">Cysteine protease</fullName>
        <ecNumber evidence="11">3.4.22.-</ecNumber>
    </recommendedName>
</protein>
<evidence type="ECO:0000256" key="2">
    <source>
        <dbReference type="ARBA" id="ARBA00010958"/>
    </source>
</evidence>
<dbReference type="RefSeq" id="XP_013758992.1">
    <property type="nucleotide sequence ID" value="XM_013903538.1"/>
</dbReference>
<dbReference type="GO" id="GO:0035973">
    <property type="term" value="P:aggrephagy"/>
    <property type="evidence" value="ECO:0007669"/>
    <property type="project" value="TreeGrafter"/>
</dbReference>
<dbReference type="STRING" id="461836.A0A0L0D6Y7"/>
<evidence type="ECO:0000259" key="13">
    <source>
        <dbReference type="Pfam" id="PF03416"/>
    </source>
</evidence>
<dbReference type="eggNOG" id="KOG2674">
    <property type="taxonomic scope" value="Eukaryota"/>
</dbReference>
<evidence type="ECO:0000256" key="5">
    <source>
        <dbReference type="ARBA" id="ARBA00022670"/>
    </source>
</evidence>
<dbReference type="InterPro" id="IPR005078">
    <property type="entry name" value="Peptidase_C54"/>
</dbReference>
<dbReference type="GeneID" id="25563763"/>
<keyword evidence="8 11" id="KW-0653">Protein transport</keyword>